<proteinExistence type="predicted"/>
<accession>A0A1V4A8I2</accession>
<gene>
    <name evidence="1" type="ORF">B1H18_16520</name>
</gene>
<name>A0A1V4A8I2_9ACTN</name>
<evidence type="ECO:0000313" key="2">
    <source>
        <dbReference type="Proteomes" id="UP000190539"/>
    </source>
</evidence>
<protein>
    <recommendedName>
        <fullName evidence="3">ESX-1 secretion-associated protein</fullName>
    </recommendedName>
</protein>
<dbReference type="RefSeq" id="WP_143621299.1">
    <property type="nucleotide sequence ID" value="NZ_CP045178.1"/>
</dbReference>
<reference evidence="1 2" key="1">
    <citation type="submission" date="2017-02" db="EMBL/GenBank/DDBJ databases">
        <title>Draft Genome Sequence of Streptomyces tsukubaensis F601, a Producer of the immunosuppressant tacrolimus FK506.</title>
        <authorList>
            <person name="Zong G."/>
            <person name="Zhong C."/>
            <person name="Fu J."/>
            <person name="Qin R."/>
            <person name="Cao G."/>
        </authorList>
    </citation>
    <scope>NUCLEOTIDE SEQUENCE [LARGE SCALE GENOMIC DNA]</scope>
    <source>
        <strain evidence="1 2">F601</strain>
    </source>
</reference>
<dbReference type="EMBL" id="MVFC01000012">
    <property type="protein sequence ID" value="OON78390.1"/>
    <property type="molecule type" value="Genomic_DNA"/>
</dbReference>
<keyword evidence="2" id="KW-1185">Reference proteome</keyword>
<evidence type="ECO:0000313" key="1">
    <source>
        <dbReference type="EMBL" id="OON78390.1"/>
    </source>
</evidence>
<organism evidence="1 2">
    <name type="scientific">Streptomyces tsukubensis</name>
    <dbReference type="NCBI Taxonomy" id="83656"/>
    <lineage>
        <taxon>Bacteria</taxon>
        <taxon>Bacillati</taxon>
        <taxon>Actinomycetota</taxon>
        <taxon>Actinomycetes</taxon>
        <taxon>Kitasatosporales</taxon>
        <taxon>Streptomycetaceae</taxon>
        <taxon>Streptomyces</taxon>
    </lineage>
</organism>
<dbReference type="AlphaFoldDB" id="A0A1V4A8I2"/>
<comment type="caution">
    <text evidence="1">The sequence shown here is derived from an EMBL/GenBank/DDBJ whole genome shotgun (WGS) entry which is preliminary data.</text>
</comment>
<dbReference type="Proteomes" id="UP000190539">
    <property type="component" value="Unassembled WGS sequence"/>
</dbReference>
<evidence type="ECO:0008006" key="3">
    <source>
        <dbReference type="Google" id="ProtNLM"/>
    </source>
</evidence>
<sequence length="109" mass="11613">MGSESDHTRLDLDVIRGMGTGLGKVKKAFDGLDKLSDAYEEDFGHGGLADKFSDFASNWEISRGKLTEEVDALAQIAKAAAEAYEDIDHQLAEAIRDAGKSGKPAKKGG</sequence>
<dbReference type="OrthoDB" id="3386776at2"/>